<dbReference type="OrthoDB" id="9906618at2759"/>
<keyword evidence="2" id="KW-1185">Reference proteome</keyword>
<organism evidence="1 2">
    <name type="scientific">Limosa lapponica baueri</name>
    <dbReference type="NCBI Taxonomy" id="1758121"/>
    <lineage>
        <taxon>Eukaryota</taxon>
        <taxon>Metazoa</taxon>
        <taxon>Chordata</taxon>
        <taxon>Craniata</taxon>
        <taxon>Vertebrata</taxon>
        <taxon>Euteleostomi</taxon>
        <taxon>Archelosauria</taxon>
        <taxon>Archosauria</taxon>
        <taxon>Dinosauria</taxon>
        <taxon>Saurischia</taxon>
        <taxon>Theropoda</taxon>
        <taxon>Coelurosauria</taxon>
        <taxon>Aves</taxon>
        <taxon>Neognathae</taxon>
        <taxon>Neoaves</taxon>
        <taxon>Charadriiformes</taxon>
        <taxon>Scolopacidae</taxon>
        <taxon>Limosa</taxon>
    </lineage>
</organism>
<reference evidence="2" key="2">
    <citation type="submission" date="2017-12" db="EMBL/GenBank/DDBJ databases">
        <title>Genome sequence of the Bar-tailed Godwit (Limosa lapponica baueri).</title>
        <authorList>
            <person name="Lima N.C.B."/>
            <person name="Parody-Merino A.M."/>
            <person name="Battley P.F."/>
            <person name="Fidler A.E."/>
            <person name="Prosdocimi F."/>
        </authorList>
    </citation>
    <scope>NUCLEOTIDE SEQUENCE [LARGE SCALE GENOMIC DNA]</scope>
</reference>
<gene>
    <name evidence="1" type="ORF">llap_16165</name>
</gene>
<evidence type="ECO:0000313" key="2">
    <source>
        <dbReference type="Proteomes" id="UP000233556"/>
    </source>
</evidence>
<protein>
    <submittedName>
        <fullName evidence="1">Uncharacterized protein</fullName>
    </submittedName>
</protein>
<reference evidence="2" key="1">
    <citation type="submission" date="2017-11" db="EMBL/GenBank/DDBJ databases">
        <authorList>
            <person name="Lima N.C."/>
            <person name="Parody-Merino A.M."/>
            <person name="Battley P.F."/>
            <person name="Fidler A.E."/>
            <person name="Prosdocimi F."/>
        </authorList>
    </citation>
    <scope>NUCLEOTIDE SEQUENCE [LARGE SCALE GENOMIC DNA]</scope>
</reference>
<name>A0A2I0TIE6_LIMLA</name>
<proteinExistence type="predicted"/>
<dbReference type="Proteomes" id="UP000233556">
    <property type="component" value="Unassembled WGS sequence"/>
</dbReference>
<dbReference type="AlphaFoldDB" id="A0A2I0TIE6"/>
<evidence type="ECO:0000313" key="1">
    <source>
        <dbReference type="EMBL" id="PKU33533.1"/>
    </source>
</evidence>
<dbReference type="EMBL" id="KZ510002">
    <property type="protein sequence ID" value="PKU33533.1"/>
    <property type="molecule type" value="Genomic_DNA"/>
</dbReference>
<sequence>MPCKGSLLRKFVQSAPSVYSHALSTMVWGGSDADAPAVNEVANQVRQYEDSLSHPLTVTAVEKLAEKLEEIAKTIAEHNEEIVKKNYKLFEKMGWRKDPTLPLTGPTSQSLRKNAFLQN</sequence>
<accession>A0A2I0TIE6</accession>